<protein>
    <submittedName>
        <fullName evidence="1">Uncharacterized protein</fullName>
    </submittedName>
</protein>
<dbReference type="Proteomes" id="UP000245626">
    <property type="component" value="Unassembled WGS sequence"/>
</dbReference>
<evidence type="ECO:0000313" key="1">
    <source>
        <dbReference type="EMBL" id="PWN50445.1"/>
    </source>
</evidence>
<reference evidence="1 2" key="1">
    <citation type="journal article" date="2018" name="Mol. Biol. Evol.">
        <title>Broad Genomic Sampling Reveals a Smut Pathogenic Ancestry of the Fungal Clade Ustilaginomycotina.</title>
        <authorList>
            <person name="Kijpornyongpan T."/>
            <person name="Mondo S.J."/>
            <person name="Barry K."/>
            <person name="Sandor L."/>
            <person name="Lee J."/>
            <person name="Lipzen A."/>
            <person name="Pangilinan J."/>
            <person name="LaButti K."/>
            <person name="Hainaut M."/>
            <person name="Henrissat B."/>
            <person name="Grigoriev I.V."/>
            <person name="Spatafora J.W."/>
            <person name="Aime M.C."/>
        </authorList>
    </citation>
    <scope>NUCLEOTIDE SEQUENCE [LARGE SCALE GENOMIC DNA]</scope>
    <source>
        <strain evidence="1 2">SA 807</strain>
    </source>
</reference>
<sequence>MQRSEQLQGFDEHWYGKLTQQVPAEGSQSDNLSYGNILNESIPLGHAGFSAGQYLPSFNPPQISGWPTHPSSSILPQQDLLQQPPSYYNRNDSLLHDCQPPYRPEQGGESSRSGSHGIFLPPGPATRMPQSQPLQVPVRPDSRSQSPSSVSAPAGVAIPYIGNPVRKKSSSAASKGEERLPSTLKGPSLNKVYAGPIMRPRSLDDIAPRQTFLSIIALYYHYLWPLLPIVNRPSFSHDLVNRRDERDDTFLAFVLSLTAYTLIQAPRTVIPAPWSFYRKLHRICHATSRRMQPRRYDPPNLLHISTLYCDHIYLGSTGQNNAANAVLGEAIRVAYTLGIHDDRRYGHHPGNHSSLGPAFGLPASTPSINSIEKELRKRLFWVLHGSSTTIAVLQDEPLFIRDIDTHVDPPLAIDDDALCADTSAASRLVDDPNRSMLCGFVTVSRLHQLLSELLESCRRDRRFPPSDLAAAKQRLLYIKDVLNRVRKTLRDMPEQLKKPAFTHQPPPPARKPGSGFPDVNGPSNTSSAEIEHQRAVEMQPNLPVWPWPADAFTKDGLPNADIKSASSAQQSPRATPVGSLLEGSCPMTEGNTRSLGSSGPPSVDGKGGYGNTLSEADKKAFNGPNRLDDSWSPAPSMDDFTFRAGLTSSLLGMGIQGTSRNPPVMNSASMEVNAAYEQVNAFRPSPPPQANRSAEPILSPLCTLHANVIVTEAMIRFVIVEYRELITAQVSQLQARTQPQISGADRLDFFLDESEDGWEAAAKDMLDVLHEMPLEALASNGQSMVAKIIYVVSSLLNRTATNTRGYSYMTSFLHMLTKLSQDRSAEEDEGRDDISSCEEEMPQEAARYRDDAIISPRSRDRSREDSHI</sequence>
<accession>A0ACD0NXI0</accession>
<name>A0ACD0NXI0_9BASI</name>
<gene>
    <name evidence="1" type="ORF">IE53DRAFT_95384</name>
</gene>
<organism evidence="1 2">
    <name type="scientific">Violaceomyces palustris</name>
    <dbReference type="NCBI Taxonomy" id="1673888"/>
    <lineage>
        <taxon>Eukaryota</taxon>
        <taxon>Fungi</taxon>
        <taxon>Dikarya</taxon>
        <taxon>Basidiomycota</taxon>
        <taxon>Ustilaginomycotina</taxon>
        <taxon>Ustilaginomycetes</taxon>
        <taxon>Violaceomycetales</taxon>
        <taxon>Violaceomycetaceae</taxon>
        <taxon>Violaceomyces</taxon>
    </lineage>
</organism>
<evidence type="ECO:0000313" key="2">
    <source>
        <dbReference type="Proteomes" id="UP000245626"/>
    </source>
</evidence>
<keyword evidence="2" id="KW-1185">Reference proteome</keyword>
<proteinExistence type="predicted"/>
<dbReference type="EMBL" id="KZ819931">
    <property type="protein sequence ID" value="PWN50445.1"/>
    <property type="molecule type" value="Genomic_DNA"/>
</dbReference>